<feature type="transmembrane region" description="Helical" evidence="1">
    <location>
        <begin position="202"/>
        <end position="225"/>
    </location>
</feature>
<keyword evidence="1" id="KW-0472">Membrane</keyword>
<comment type="caution">
    <text evidence="3">The sequence shown here is derived from an EMBL/GenBank/DDBJ whole genome shotgun (WGS) entry which is preliminary data.</text>
</comment>
<feature type="transmembrane region" description="Helical" evidence="1">
    <location>
        <begin position="21"/>
        <end position="42"/>
    </location>
</feature>
<dbReference type="InterPro" id="IPR050879">
    <property type="entry name" value="Acyltransferase_3"/>
</dbReference>
<keyword evidence="4" id="KW-1185">Reference proteome</keyword>
<dbReference type="GO" id="GO:0016747">
    <property type="term" value="F:acyltransferase activity, transferring groups other than amino-acyl groups"/>
    <property type="evidence" value="ECO:0007669"/>
    <property type="project" value="InterPro"/>
</dbReference>
<feature type="transmembrane region" description="Helical" evidence="1">
    <location>
        <begin position="151"/>
        <end position="173"/>
    </location>
</feature>
<dbReference type="Pfam" id="PF01757">
    <property type="entry name" value="Acyl_transf_3"/>
    <property type="match status" value="1"/>
</dbReference>
<keyword evidence="3" id="KW-0012">Acyltransferase</keyword>
<evidence type="ECO:0000313" key="3">
    <source>
        <dbReference type="EMBL" id="TVT39176.1"/>
    </source>
</evidence>
<dbReference type="GO" id="GO:0016020">
    <property type="term" value="C:membrane"/>
    <property type="evidence" value="ECO:0007669"/>
    <property type="project" value="TreeGrafter"/>
</dbReference>
<dbReference type="EMBL" id="VMRJ01000004">
    <property type="protein sequence ID" value="TVT39176.1"/>
    <property type="molecule type" value="Genomic_DNA"/>
</dbReference>
<feature type="domain" description="Acyltransferase 3" evidence="2">
    <location>
        <begin position="14"/>
        <end position="358"/>
    </location>
</feature>
<dbReference type="AlphaFoldDB" id="A0A558BRN2"/>
<dbReference type="InterPro" id="IPR002656">
    <property type="entry name" value="Acyl_transf_3_dom"/>
</dbReference>
<evidence type="ECO:0000256" key="1">
    <source>
        <dbReference type="SAM" id="Phobius"/>
    </source>
</evidence>
<evidence type="ECO:0000313" key="4">
    <source>
        <dbReference type="Proteomes" id="UP000317624"/>
    </source>
</evidence>
<dbReference type="PANTHER" id="PTHR23028:SF53">
    <property type="entry name" value="ACYL_TRANSF_3 DOMAIN-CONTAINING PROTEIN"/>
    <property type="match status" value="1"/>
</dbReference>
<feature type="transmembrane region" description="Helical" evidence="1">
    <location>
        <begin position="268"/>
        <end position="289"/>
    </location>
</feature>
<feature type="transmembrane region" description="Helical" evidence="1">
    <location>
        <begin position="237"/>
        <end position="256"/>
    </location>
</feature>
<dbReference type="OrthoDB" id="3404679at2"/>
<dbReference type="PANTHER" id="PTHR23028">
    <property type="entry name" value="ACETYLTRANSFERASE"/>
    <property type="match status" value="1"/>
</dbReference>
<feature type="transmembrane region" description="Helical" evidence="1">
    <location>
        <begin position="48"/>
        <end position="72"/>
    </location>
</feature>
<feature type="transmembrane region" description="Helical" evidence="1">
    <location>
        <begin position="180"/>
        <end position="196"/>
    </location>
</feature>
<proteinExistence type="predicted"/>
<gene>
    <name evidence="3" type="ORF">FNT36_16065</name>
</gene>
<organism evidence="3 4">
    <name type="scientific">Hymenobacter setariae</name>
    <dbReference type="NCBI Taxonomy" id="2594794"/>
    <lineage>
        <taxon>Bacteria</taxon>
        <taxon>Pseudomonadati</taxon>
        <taxon>Bacteroidota</taxon>
        <taxon>Cytophagia</taxon>
        <taxon>Cytophagales</taxon>
        <taxon>Hymenobacteraceae</taxon>
        <taxon>Hymenobacter</taxon>
    </lineage>
</organism>
<reference evidence="3 4" key="1">
    <citation type="submission" date="2019-07" db="EMBL/GenBank/DDBJ databases">
        <title>Hymenobacter sp. straun FUR1 Genome sequencing and assembly.</title>
        <authorList>
            <person name="Chhetri G."/>
        </authorList>
    </citation>
    <scope>NUCLEOTIDE SEQUENCE [LARGE SCALE GENOMIC DNA]</scope>
    <source>
        <strain evidence="3 4">Fur1</strain>
    </source>
</reference>
<feature type="transmembrane region" description="Helical" evidence="1">
    <location>
        <begin position="92"/>
        <end position="113"/>
    </location>
</feature>
<accession>A0A558BRN2</accession>
<feature type="transmembrane region" description="Helical" evidence="1">
    <location>
        <begin position="340"/>
        <end position="361"/>
    </location>
</feature>
<name>A0A558BRN2_9BACT</name>
<feature type="transmembrane region" description="Helical" evidence="1">
    <location>
        <begin position="301"/>
        <end position="320"/>
    </location>
</feature>
<keyword evidence="1" id="KW-0812">Transmembrane</keyword>
<dbReference type="Proteomes" id="UP000317624">
    <property type="component" value="Unassembled WGS sequence"/>
</dbReference>
<keyword evidence="1" id="KW-1133">Transmembrane helix</keyword>
<evidence type="ECO:0000259" key="2">
    <source>
        <dbReference type="Pfam" id="PF01757"/>
    </source>
</evidence>
<dbReference type="RefSeq" id="WP_144849779.1">
    <property type="nucleotide sequence ID" value="NZ_VMRJ01000004.1"/>
</dbReference>
<protein>
    <submittedName>
        <fullName evidence="3">Acyltransferase</fullName>
    </submittedName>
</protein>
<dbReference type="GO" id="GO:0000271">
    <property type="term" value="P:polysaccharide biosynthetic process"/>
    <property type="evidence" value="ECO:0007669"/>
    <property type="project" value="TreeGrafter"/>
</dbReference>
<keyword evidence="3" id="KW-0808">Transferase</keyword>
<sequence length="398" mass="45339">MNHPAHQPKVFFPNLDGLRTIACLLVFGFHGFLSILPAHSVHVHGSSALLYGTMGVNFFFVLSGFLITYLLLDEEQRTHTIDLLGFYRRRVLRIWPLFYVCAAYGFLVVPLLMHWLRVPYYERASGWLHLAFLGNLDSVWQGVQPTAHSLAVLWSVAIEEQFYLIWPVLLMVVFRQWRPGAFLLVIVASVWFRYAHSTNAFLLYRHSLAVMSDMAMGGAAAWACFHYPVLQRHIAGWSRWTIAGLYLLGAACILLGEKNVLPETATLLAIKRVAYACVFVFIILEQNYATHSWFKLKNSRWLTYWGTFTYGFYCLHPIVLEWLVLGSEQLHLAPSALNTIVRATVALPLSAGLAWLIYTYWEKPFLRLKNRRQPAEASLPSTAQQPIHLPVSSALAES</sequence>